<feature type="compositionally biased region" description="Acidic residues" evidence="1">
    <location>
        <begin position="1423"/>
        <end position="1432"/>
    </location>
</feature>
<gene>
    <name evidence="3" type="ORF">HK099_007021</name>
</gene>
<feature type="compositionally biased region" description="Basic and acidic residues" evidence="1">
    <location>
        <begin position="20"/>
        <end position="29"/>
    </location>
</feature>
<dbReference type="GO" id="GO:0008278">
    <property type="term" value="C:cohesin complex"/>
    <property type="evidence" value="ECO:0007669"/>
    <property type="project" value="TreeGrafter"/>
</dbReference>
<dbReference type="InterPro" id="IPR020839">
    <property type="entry name" value="SCD"/>
</dbReference>
<feature type="region of interest" description="Disordered" evidence="1">
    <location>
        <begin position="1396"/>
        <end position="1539"/>
    </location>
</feature>
<feature type="region of interest" description="Disordered" evidence="1">
    <location>
        <begin position="1"/>
        <end position="83"/>
    </location>
</feature>
<sequence>MENNDSNQVRRKSARILSAKKTENKENMVKNDQIGSESDTESDIDSKSHSPDQIENDVEYKKSEKKNISIPSKNKRPSTKKKHLIEHDGTIFDIVRTGASIETHVNEWFEEYDNDNLDAMVKLINFLIKACGCPGSIDRVVLEDQDLVTESLEELQGQFNLENQLDYPLIEKKGKKKNYSSKFSKNFGEFWSKWIAKCRISNVLYNNSSWCLELLKSWLVTMSSSSFKPFRHTSTRVALIVVSGLCEAAKNIAHDQQTAQKQLSTEEKKGTTPGNNRKLVLEQKVKDFDQKKDIVEGHLNDFFTSVFIHRYRDSDPVIRQECVKELGVWIKTYPEMYLDPQYLRYIGWMLSDKQHNVRLESSKSLGKLYENEAMITGLHQFTERFKTRILEMAKGEKEASVKASSVHLAVETAKAGLLEDKDVEFLMSSMFGENKPIREDLSNYFVDIFNEKYVFMIEEFKEDSDTIDEEYVGFRLLSELLSKYLLNAEEKKETLSKKHASGYGTSQFSEHSLSLGSQSTNLAFLNVESEVSELKGEEVVVNEETEFRRYQRALLLRSSVTDGWCDYFEADQIEFDTSLELIDFVRVHHFVQSLWGKLDLTLNWKKLCEYLIADFSEKGDRDSQLDFTERNLQIKFYGLSEDQECCLIYVLSSIILCSVNNSNEKQKTKAELKMEVSRELIVHLHKLLVKYGGEYGLSWGRKMLIESIILIRYIDLNVYIDMRMTKNFEVLLNELEKLFLKHSNSQVLEELIKTFQFLIGDRKNEVDADDEEQEKVEEMDSESEINERNPLVLQENAFDVLSGIYSVLLTEIEESSIKLNNELSDTNTISNLSERVRGLENSLLDNLKSNIKRLKYLGKVMDISKMAVFTTEKSLGRSAGSIKSDLDVFDVMNSVINGMLAILKVTKVDAEFSQKIRDTVLDKDTELKFMAEGIVENTLNIMIVLVTYNLSDCIDATTSSNDTMQLLTNKCDMIMNITEAIIVGKQETFSEEIKPDIIYFSLPLQLAALYSMTEMYLLVNGPITVQYPVFIRDLPTDVPFSADAIITRTIDLLGFSGNDEHSIELSSQQQKYFRHKFQCLVGVTLRLTCDLCYLRATAVSRLVSCFGITTKDLKKGIKYDFGKCYDEILRNLLNDILNKIFVEKSREVKVKKIVKKQIDNGDGKETEKDNEEFENEVIIEKKIMEVVEFQETELSDYFNMLRESLSQKLTIIKILKNFLKLGLKDILISLYLLKKNHLLVLEKKDITAQKKKIKRTNKIQNVFFEEESDEKEDEEVEEEDEFNDDKDDFFADGSFFFDDDNLDTIFAESIWGKIYNSVKLEKVLFGFKIYSKICLQVGEVIKSFGFTQDTILNDLSEQVSLQLKRFKPNKNSSSWQEYFDFIDSLNSEMHTTKKVKKVNDVGKKDKKIKSRRNRFPSKKLESIDEVDNEEEEATTKISPTRKSSRRSTMLSKTYIEGSNSDDNNAEEVEIPNNDKNNKKSNKQKNKDTDKDVSMKVVSSEEEGDDESKDDEEELSNNKRERDEERSQSPEILKKRRVML</sequence>
<dbReference type="PANTHER" id="PTHR11199">
    <property type="entry name" value="STROMAL ANTIGEN"/>
    <property type="match status" value="1"/>
</dbReference>
<dbReference type="InterPro" id="IPR013721">
    <property type="entry name" value="STAG"/>
</dbReference>
<protein>
    <recommendedName>
        <fullName evidence="2">SCD domain-containing protein</fullName>
    </recommendedName>
</protein>
<evidence type="ECO:0000313" key="4">
    <source>
        <dbReference type="Proteomes" id="UP001211065"/>
    </source>
</evidence>
<dbReference type="PROSITE" id="PS51425">
    <property type="entry name" value="SCD"/>
    <property type="match status" value="1"/>
</dbReference>
<feature type="compositionally biased region" description="Basic residues" evidence="1">
    <location>
        <begin position="1404"/>
        <end position="1417"/>
    </location>
</feature>
<dbReference type="GO" id="GO:0007062">
    <property type="term" value="P:sister chromatid cohesion"/>
    <property type="evidence" value="ECO:0007669"/>
    <property type="project" value="UniProtKB-ARBA"/>
</dbReference>
<proteinExistence type="predicted"/>
<dbReference type="Gene3D" id="1.25.10.10">
    <property type="entry name" value="Leucine-rich Repeat Variant"/>
    <property type="match status" value="1"/>
</dbReference>
<dbReference type="InterPro" id="IPR011989">
    <property type="entry name" value="ARM-like"/>
</dbReference>
<organism evidence="3 4">
    <name type="scientific">Clydaea vesicula</name>
    <dbReference type="NCBI Taxonomy" id="447962"/>
    <lineage>
        <taxon>Eukaryota</taxon>
        <taxon>Fungi</taxon>
        <taxon>Fungi incertae sedis</taxon>
        <taxon>Chytridiomycota</taxon>
        <taxon>Chytridiomycota incertae sedis</taxon>
        <taxon>Chytridiomycetes</taxon>
        <taxon>Lobulomycetales</taxon>
        <taxon>Lobulomycetaceae</taxon>
        <taxon>Clydaea</taxon>
    </lineage>
</organism>
<keyword evidence="4" id="KW-1185">Reference proteome</keyword>
<evidence type="ECO:0000256" key="1">
    <source>
        <dbReference type="SAM" id="MobiDB-lite"/>
    </source>
</evidence>
<dbReference type="GO" id="GO:0005634">
    <property type="term" value="C:nucleus"/>
    <property type="evidence" value="ECO:0007669"/>
    <property type="project" value="TreeGrafter"/>
</dbReference>
<feature type="compositionally biased region" description="Polar residues" evidence="1">
    <location>
        <begin position="1435"/>
        <end position="1462"/>
    </location>
</feature>
<feature type="domain" description="SCD" evidence="2">
    <location>
        <begin position="307"/>
        <end position="392"/>
    </location>
</feature>
<feature type="compositionally biased region" description="Basic and acidic residues" evidence="1">
    <location>
        <begin position="1484"/>
        <end position="1493"/>
    </location>
</feature>
<dbReference type="SUPFAM" id="SSF48371">
    <property type="entry name" value="ARM repeat"/>
    <property type="match status" value="2"/>
</dbReference>
<dbReference type="Proteomes" id="UP001211065">
    <property type="component" value="Unassembled WGS sequence"/>
</dbReference>
<reference evidence="3" key="1">
    <citation type="submission" date="2020-05" db="EMBL/GenBank/DDBJ databases">
        <title>Phylogenomic resolution of chytrid fungi.</title>
        <authorList>
            <person name="Stajich J.E."/>
            <person name="Amses K."/>
            <person name="Simmons R."/>
            <person name="Seto K."/>
            <person name="Myers J."/>
            <person name="Bonds A."/>
            <person name="Quandt C.A."/>
            <person name="Barry K."/>
            <person name="Liu P."/>
            <person name="Grigoriev I."/>
            <person name="Longcore J.E."/>
            <person name="James T.Y."/>
        </authorList>
    </citation>
    <scope>NUCLEOTIDE SEQUENCE</scope>
    <source>
        <strain evidence="3">JEL0476</strain>
    </source>
</reference>
<dbReference type="InterPro" id="IPR056396">
    <property type="entry name" value="HEAT_SCC3-SA"/>
</dbReference>
<accession>A0AAD5Y0P9</accession>
<dbReference type="InterPro" id="IPR016024">
    <property type="entry name" value="ARM-type_fold"/>
</dbReference>
<evidence type="ECO:0000313" key="3">
    <source>
        <dbReference type="EMBL" id="KAJ3225286.1"/>
    </source>
</evidence>
<feature type="compositionally biased region" description="Basic residues" evidence="1">
    <location>
        <begin position="73"/>
        <end position="83"/>
    </location>
</feature>
<feature type="compositionally biased region" description="Basic and acidic residues" evidence="1">
    <location>
        <begin position="44"/>
        <end position="67"/>
    </location>
</feature>
<dbReference type="InterPro" id="IPR039662">
    <property type="entry name" value="Cohesin_Scc3/SA"/>
</dbReference>
<name>A0AAD5Y0P9_9FUNG</name>
<evidence type="ECO:0000259" key="2">
    <source>
        <dbReference type="PROSITE" id="PS51425"/>
    </source>
</evidence>
<dbReference type="Pfam" id="PF21581">
    <property type="entry name" value="SCD"/>
    <property type="match status" value="1"/>
</dbReference>
<dbReference type="Pfam" id="PF08514">
    <property type="entry name" value="STAG"/>
    <property type="match status" value="1"/>
</dbReference>
<dbReference type="Pfam" id="PF24571">
    <property type="entry name" value="HEAT_SCC3-SA"/>
    <property type="match status" value="1"/>
</dbReference>
<dbReference type="GO" id="GO:0003682">
    <property type="term" value="F:chromatin binding"/>
    <property type="evidence" value="ECO:0007669"/>
    <property type="project" value="TreeGrafter"/>
</dbReference>
<dbReference type="GO" id="GO:0000785">
    <property type="term" value="C:chromatin"/>
    <property type="evidence" value="ECO:0007669"/>
    <property type="project" value="TreeGrafter"/>
</dbReference>
<dbReference type="EMBL" id="JADGJW010000065">
    <property type="protein sequence ID" value="KAJ3225286.1"/>
    <property type="molecule type" value="Genomic_DNA"/>
</dbReference>
<feature type="compositionally biased region" description="Basic and acidic residues" evidence="1">
    <location>
        <begin position="1515"/>
        <end position="1527"/>
    </location>
</feature>
<feature type="compositionally biased region" description="Acidic residues" evidence="1">
    <location>
        <begin position="1499"/>
        <end position="1514"/>
    </location>
</feature>
<dbReference type="PANTHER" id="PTHR11199:SF0">
    <property type="entry name" value="LD34181P-RELATED"/>
    <property type="match status" value="1"/>
</dbReference>
<comment type="caution">
    <text evidence="3">The sequence shown here is derived from an EMBL/GenBank/DDBJ whole genome shotgun (WGS) entry which is preliminary data.</text>
</comment>